<evidence type="ECO:0000313" key="5">
    <source>
        <dbReference type="Proteomes" id="UP000231134"/>
    </source>
</evidence>
<dbReference type="GO" id="GO:0006355">
    <property type="term" value="P:regulation of DNA-templated transcription"/>
    <property type="evidence" value="ECO:0007669"/>
    <property type="project" value="InterPro"/>
</dbReference>
<proteinExistence type="inferred from homology"/>
<dbReference type="OrthoDB" id="9804867at2"/>
<keyword evidence="5" id="KW-1185">Reference proteome</keyword>
<evidence type="ECO:0000256" key="1">
    <source>
        <dbReference type="ARBA" id="ARBA00010562"/>
    </source>
</evidence>
<dbReference type="RefSeq" id="WP_100426720.1">
    <property type="nucleotide sequence ID" value="NZ_PGEX01000001.1"/>
</dbReference>
<dbReference type="Pfam" id="PF04221">
    <property type="entry name" value="RelB"/>
    <property type="match status" value="1"/>
</dbReference>
<dbReference type="GO" id="GO:0044010">
    <property type="term" value="P:single-species biofilm formation"/>
    <property type="evidence" value="ECO:0007669"/>
    <property type="project" value="InterPro"/>
</dbReference>
<dbReference type="GO" id="GO:0000987">
    <property type="term" value="F:cis-regulatory region sequence-specific DNA binding"/>
    <property type="evidence" value="ECO:0007669"/>
    <property type="project" value="InterPro"/>
</dbReference>
<dbReference type="GO" id="GO:0006351">
    <property type="term" value="P:DNA-templated transcription"/>
    <property type="evidence" value="ECO:0007669"/>
    <property type="project" value="TreeGrafter"/>
</dbReference>
<keyword evidence="2" id="KW-1277">Toxin-antitoxin system</keyword>
<comment type="caution">
    <text evidence="4">The sequence shown here is derived from an EMBL/GenBank/DDBJ whole genome shotgun (WGS) entry which is preliminary data.</text>
</comment>
<sequence length="90" mass="10385">MSTVAKNFRIDSRLNEQATDLFNRLGLSMSQAFSLFLQQAVLHRGLPFKIELPRYSTELIAAIEEAKELESNPHTKRNTDMDEMWADLDK</sequence>
<dbReference type="PANTHER" id="PTHR38781:SF1">
    <property type="entry name" value="ANTITOXIN DINJ-RELATED"/>
    <property type="match status" value="1"/>
</dbReference>
<dbReference type="InterPro" id="IPR007337">
    <property type="entry name" value="RelB/DinJ"/>
</dbReference>
<feature type="region of interest" description="Disordered" evidence="3">
    <location>
        <begin position="70"/>
        <end position="90"/>
    </location>
</feature>
<dbReference type="Proteomes" id="UP000231134">
    <property type="component" value="Unassembled WGS sequence"/>
</dbReference>
<dbReference type="Gene3D" id="1.10.1220.10">
    <property type="entry name" value="Met repressor-like"/>
    <property type="match status" value="1"/>
</dbReference>
<dbReference type="InterPro" id="IPR013321">
    <property type="entry name" value="Arc_rbn_hlx_hlx"/>
</dbReference>
<reference evidence="4 5" key="1">
    <citation type="submission" date="2017-11" db="EMBL/GenBank/DDBJ databases">
        <title>Animal gut microbial communities from fecal samples from Wisconsin, USA.</title>
        <authorList>
            <person name="Neumann A."/>
        </authorList>
    </citation>
    <scope>NUCLEOTIDE SEQUENCE [LARGE SCALE GENOMIC DNA]</scope>
    <source>
        <strain evidence="4 5">UWS3</strain>
    </source>
</reference>
<protein>
    <submittedName>
        <fullName evidence="4">DNA-damage-inducible protein J</fullName>
    </submittedName>
</protein>
<evidence type="ECO:0000256" key="3">
    <source>
        <dbReference type="SAM" id="MobiDB-lite"/>
    </source>
</evidence>
<feature type="compositionally biased region" description="Acidic residues" evidence="3">
    <location>
        <begin position="81"/>
        <end position="90"/>
    </location>
</feature>
<comment type="similarity">
    <text evidence="1">Belongs to the RelB/DinJ antitoxin family.</text>
</comment>
<evidence type="ECO:0000313" key="4">
    <source>
        <dbReference type="EMBL" id="PJJ40481.1"/>
    </source>
</evidence>
<dbReference type="PANTHER" id="PTHR38781">
    <property type="entry name" value="ANTITOXIN DINJ-RELATED"/>
    <property type="match status" value="1"/>
</dbReference>
<gene>
    <name evidence="4" type="ORF">BGX16_0407</name>
</gene>
<dbReference type="AlphaFoldDB" id="A0A2M9A439"/>
<name>A0A2M9A439_9BACT</name>
<dbReference type="EMBL" id="PGEX01000001">
    <property type="protein sequence ID" value="PJJ40481.1"/>
    <property type="molecule type" value="Genomic_DNA"/>
</dbReference>
<dbReference type="NCBIfam" id="TIGR02384">
    <property type="entry name" value="RelB_DinJ"/>
    <property type="match status" value="1"/>
</dbReference>
<dbReference type="InterPro" id="IPR026262">
    <property type="entry name" value="DinJ"/>
</dbReference>
<evidence type="ECO:0000256" key="2">
    <source>
        <dbReference type="ARBA" id="ARBA00022649"/>
    </source>
</evidence>
<dbReference type="GO" id="GO:0015643">
    <property type="term" value="F:toxic substance binding"/>
    <property type="evidence" value="ECO:0007669"/>
    <property type="project" value="InterPro"/>
</dbReference>
<organism evidence="4 5">
    <name type="scientific">Hallerella succinigenes</name>
    <dbReference type="NCBI Taxonomy" id="1896222"/>
    <lineage>
        <taxon>Bacteria</taxon>
        <taxon>Pseudomonadati</taxon>
        <taxon>Fibrobacterota</taxon>
        <taxon>Fibrobacteria</taxon>
        <taxon>Fibrobacterales</taxon>
        <taxon>Fibrobacteraceae</taxon>
        <taxon>Hallerella</taxon>
    </lineage>
</organism>
<accession>A0A2M9A439</accession>
<feature type="compositionally biased region" description="Basic and acidic residues" evidence="3">
    <location>
        <begin position="70"/>
        <end position="80"/>
    </location>
</feature>
<dbReference type="PIRSF" id="PIRSF003108">
    <property type="entry name" value="DinJ"/>
    <property type="match status" value="1"/>
</dbReference>